<dbReference type="AlphaFoldDB" id="A0A508X8K0"/>
<dbReference type="RefSeq" id="WP_028053520.1">
    <property type="nucleotide sequence ID" value="NZ_ATYC01000008.1"/>
</dbReference>
<reference evidence="1" key="1">
    <citation type="submission" date="2017-04" db="EMBL/GenBank/DDBJ databases">
        <authorList>
            <person name="Porter S."/>
            <person name="Friesen M.L."/>
            <person name="Faber-Hammond J."/>
        </authorList>
    </citation>
    <scope>NUCLEOTIDE SEQUENCE</scope>
    <source>
        <strain evidence="1">Str16</strain>
    </source>
</reference>
<evidence type="ECO:0000313" key="2">
    <source>
        <dbReference type="EMBL" id="VTZ64400.1"/>
    </source>
</evidence>
<dbReference type="EMBL" id="NBUC01000183">
    <property type="protein sequence ID" value="PLT92029.1"/>
    <property type="molecule type" value="Genomic_DNA"/>
</dbReference>
<gene>
    <name evidence="1" type="ORF">BMJ33_34125</name>
    <name evidence="2" type="ORF">EMEDMD4_590012</name>
</gene>
<name>A0A508X8K0_9HYPH</name>
<reference evidence="2" key="3">
    <citation type="submission" date="2019-06" db="EMBL/GenBank/DDBJ databases">
        <authorList>
            <person name="Le Quere A."/>
            <person name="Colella S."/>
        </authorList>
    </citation>
    <scope>NUCLEOTIDE SEQUENCE</scope>
    <source>
        <strain evidence="2">EmedicaeMD41</strain>
    </source>
</reference>
<protein>
    <submittedName>
        <fullName evidence="2">Uncharacterized protein</fullName>
    </submittedName>
</protein>
<reference evidence="1 3" key="2">
    <citation type="journal article" date="2018" name="FEMS Microbiol. Ecol.">
        <title>Co-invading symbiotic mutualists of Medicago polymorpha retain high ancestral diversity and contain diverse accessory genomes.</title>
        <authorList>
            <person name="Porter S.S."/>
            <person name="Faber-Hammond J.J."/>
            <person name="Friesen M.L."/>
        </authorList>
    </citation>
    <scope>NUCLEOTIDE SEQUENCE [LARGE SCALE GENOMIC DNA]</scope>
    <source>
        <strain evidence="1 3">Str16</strain>
    </source>
</reference>
<dbReference type="Proteomes" id="UP001190825">
    <property type="component" value="Unassembled WGS sequence"/>
</dbReference>
<keyword evidence="3" id="KW-1185">Reference proteome</keyword>
<proteinExistence type="predicted"/>
<evidence type="ECO:0000313" key="1">
    <source>
        <dbReference type="EMBL" id="PLT92029.1"/>
    </source>
</evidence>
<accession>A0A508X8K0</accession>
<dbReference type="EMBL" id="CABFNB010000127">
    <property type="protein sequence ID" value="VTZ64400.1"/>
    <property type="molecule type" value="Genomic_DNA"/>
</dbReference>
<organism evidence="2">
    <name type="scientific">Sinorhizobium medicae</name>
    <dbReference type="NCBI Taxonomy" id="110321"/>
    <lineage>
        <taxon>Bacteria</taxon>
        <taxon>Pseudomonadati</taxon>
        <taxon>Pseudomonadota</taxon>
        <taxon>Alphaproteobacteria</taxon>
        <taxon>Hyphomicrobiales</taxon>
        <taxon>Rhizobiaceae</taxon>
        <taxon>Sinorhizobium/Ensifer group</taxon>
        <taxon>Sinorhizobium</taxon>
    </lineage>
</organism>
<sequence length="220" mass="24050">MLVILPLLLDVTICRWDAKFDAALISKVNGDLTIAHQFLARILDNTGLHIIALGGSARFRDVVAEGRPALVQLLGDSRKKLDLDFLYIVSPDGNLQASSSAEAGAQLRIDWPIIRAAIHGRPATAIDILSPEDLQRLSPAFAERARLALVATPNAMPTDKSEEHVAWWCGARALFRSLMEVAPFWSAGRCSIKIFSSSARSTISSIARQASRKAARARRR</sequence>
<dbReference type="Proteomes" id="UP000507954">
    <property type="component" value="Unassembled WGS sequence"/>
</dbReference>
<evidence type="ECO:0000313" key="3">
    <source>
        <dbReference type="Proteomes" id="UP001190825"/>
    </source>
</evidence>